<evidence type="ECO:0000256" key="11">
    <source>
        <dbReference type="SAM" id="MobiDB-lite"/>
    </source>
</evidence>
<gene>
    <name evidence="12" type="ORF">GBAR_LOCUS15288</name>
</gene>
<feature type="region of interest" description="Disordered" evidence="11">
    <location>
        <begin position="720"/>
        <end position="758"/>
    </location>
</feature>
<feature type="region of interest" description="Disordered" evidence="11">
    <location>
        <begin position="127"/>
        <end position="165"/>
    </location>
</feature>
<keyword evidence="5 10" id="KW-0812">Transmembrane</keyword>
<feature type="transmembrane region" description="Helical" evidence="10">
    <location>
        <begin position="360"/>
        <end position="379"/>
    </location>
</feature>
<dbReference type="GO" id="GO:0005776">
    <property type="term" value="C:autophagosome"/>
    <property type="evidence" value="ECO:0007669"/>
    <property type="project" value="TreeGrafter"/>
</dbReference>
<keyword evidence="6 10" id="KW-1133">Transmembrane helix</keyword>
<dbReference type="GO" id="GO:0006869">
    <property type="term" value="P:lipid transport"/>
    <property type="evidence" value="ECO:0007669"/>
    <property type="project" value="UniProtKB-KW"/>
</dbReference>
<keyword evidence="4 10" id="KW-0813">Transport</keyword>
<feature type="transmembrane region" description="Helical" evidence="10">
    <location>
        <begin position="242"/>
        <end position="264"/>
    </location>
</feature>
<comment type="subcellular location">
    <subcellularLocation>
        <location evidence="1 10">Preautophagosomal structure membrane</location>
        <topology evidence="1 10">Multi-pass membrane protein</topology>
    </subcellularLocation>
</comment>
<keyword evidence="7 10" id="KW-0072">Autophagy</keyword>
<feature type="region of interest" description="Disordered" evidence="11">
    <location>
        <begin position="536"/>
        <end position="585"/>
    </location>
</feature>
<evidence type="ECO:0000313" key="12">
    <source>
        <dbReference type="EMBL" id="CAI8026632.1"/>
    </source>
</evidence>
<evidence type="ECO:0000256" key="2">
    <source>
        <dbReference type="ARBA" id="ARBA00006185"/>
    </source>
</evidence>
<organism evidence="12 13">
    <name type="scientific">Geodia barretti</name>
    <name type="common">Barrett's horny sponge</name>
    <dbReference type="NCBI Taxonomy" id="519541"/>
    <lineage>
        <taxon>Eukaryota</taxon>
        <taxon>Metazoa</taxon>
        <taxon>Porifera</taxon>
        <taxon>Demospongiae</taxon>
        <taxon>Heteroscleromorpha</taxon>
        <taxon>Tetractinellida</taxon>
        <taxon>Astrophorina</taxon>
        <taxon>Geodiidae</taxon>
        <taxon>Geodia</taxon>
    </lineage>
</organism>
<dbReference type="GO" id="GO:0000422">
    <property type="term" value="P:autophagy of mitochondrion"/>
    <property type="evidence" value="ECO:0007669"/>
    <property type="project" value="TreeGrafter"/>
</dbReference>
<evidence type="ECO:0000313" key="13">
    <source>
        <dbReference type="Proteomes" id="UP001174909"/>
    </source>
</evidence>
<feature type="compositionally biased region" description="Basic and acidic residues" evidence="11">
    <location>
        <begin position="739"/>
        <end position="752"/>
    </location>
</feature>
<keyword evidence="8 10" id="KW-0445">Lipid transport</keyword>
<reference evidence="12" key="1">
    <citation type="submission" date="2023-03" db="EMBL/GenBank/DDBJ databases">
        <authorList>
            <person name="Steffen K."/>
            <person name="Cardenas P."/>
        </authorList>
    </citation>
    <scope>NUCLEOTIDE SEQUENCE</scope>
</reference>
<dbReference type="Proteomes" id="UP001174909">
    <property type="component" value="Unassembled WGS sequence"/>
</dbReference>
<comment type="function">
    <text evidence="10">Phospholipid scramblase involved in autophagy. Cycles between the preautophagosomal structure/phagophore assembly site (PAS) and the cytoplasmic vesicle pool and supplies membrane for the growing autophagosome. Lipid scramblase activity plays a key role in preautophagosomal structure/phagophore assembly by distributing the phospholipids that arrive through ATG2 from the cytoplasmic to the luminal leaflet of the bilayer, thereby driving autophagosomal membrane expansion.</text>
</comment>
<evidence type="ECO:0000256" key="7">
    <source>
        <dbReference type="ARBA" id="ARBA00023006"/>
    </source>
</evidence>
<evidence type="ECO:0000256" key="10">
    <source>
        <dbReference type="RuleBase" id="RU364027"/>
    </source>
</evidence>
<sequence length="758" mass="86192">VVCATGVPYHAKPWTVGPYNKTLSDIRRRFQFLFIVCFSCVHCDVSAVQRLFLDKINLRQGYTTNERTSCLETIRTDKTTPYVGTAGVCSTGGSVILAAQSLPDSQTFPAVLGDTELLPPCPRNIHFSDAQRDMGRDSGEAETSPERSQNEHQKTGTNRTGCVPSHPEVPELSGAMINKNILPCKIHVPFYGEKVFFTHGLKLNYELLLFWGPGAPFRNSFYLHEDYKSASKKYELISKLRFRIGLLALLNLLFCPVIFLYQILFSFFHYAEILKRHPGVFGKRRWSLYGRYHLRDFNELDHELALRLNRAYTPSVKYMDLFTHPIVTIVAQNVAFVAGSVLAVLLVLTVIQEDLLTAHNVLTFITLLGIIVTACRVFIPDENQVWIPAELMHEILGEIHYMPDRWKQEPHTVEVYKEYTQVFQFTLMYILDEMFSPLVTPFILYLSLRKRAPQIVDFLRNFTIDVSGVGDVCSFAEMNVKKHGNSEWLTPGMTRAGDYEKAELGKTEISLVQFSRKNPGWRPNEDGTLFMSQLKESAEEMQRSSTSAPGGSLLYPTLHTSTDLQDVVHSGPTPTAPPPDHTHHSTLLPPSHPTTLIPQGMQWSVWSAHGGHLSPPHHFPHLSPPHHPPHFSPTHHPHHIPTSRSDPLAISTLQLHQIHDYRKAVQTSLYTPHTPPTTQHNNKNNKALQCPHHTKTDCNRHRLQRLDPFLHHISRWSHHHATRDRASGPGAHRASTGETETREAVDGGEHKWRQWQRW</sequence>
<dbReference type="EMBL" id="CASHTH010002224">
    <property type="protein sequence ID" value="CAI8026632.1"/>
    <property type="molecule type" value="Genomic_DNA"/>
</dbReference>
<keyword evidence="13" id="KW-1185">Reference proteome</keyword>
<dbReference type="GO" id="GO:0061709">
    <property type="term" value="P:reticulophagy"/>
    <property type="evidence" value="ECO:0007669"/>
    <property type="project" value="TreeGrafter"/>
</dbReference>
<evidence type="ECO:0000256" key="9">
    <source>
        <dbReference type="ARBA" id="ARBA00023136"/>
    </source>
</evidence>
<evidence type="ECO:0000256" key="5">
    <source>
        <dbReference type="ARBA" id="ARBA00022692"/>
    </source>
</evidence>
<comment type="caution">
    <text evidence="12">The sequence shown here is derived from an EMBL/GenBank/DDBJ whole genome shotgun (WGS) entry which is preliminary data.</text>
</comment>
<protein>
    <recommendedName>
        <fullName evidence="3 10">Autophagy-related protein 9</fullName>
    </recommendedName>
</protein>
<dbReference type="PANTHER" id="PTHR13038">
    <property type="entry name" value="APG9 AUTOPHAGY 9"/>
    <property type="match status" value="1"/>
</dbReference>
<evidence type="ECO:0000256" key="6">
    <source>
        <dbReference type="ARBA" id="ARBA00022989"/>
    </source>
</evidence>
<dbReference type="GO" id="GO:0034497">
    <property type="term" value="P:protein localization to phagophore assembly site"/>
    <property type="evidence" value="ECO:0007669"/>
    <property type="project" value="TreeGrafter"/>
</dbReference>
<dbReference type="PANTHER" id="PTHR13038:SF10">
    <property type="entry name" value="AUTOPHAGY-RELATED PROTEIN 9"/>
    <property type="match status" value="1"/>
</dbReference>
<dbReference type="AlphaFoldDB" id="A0AA35SCJ4"/>
<evidence type="ECO:0000256" key="4">
    <source>
        <dbReference type="ARBA" id="ARBA00022448"/>
    </source>
</evidence>
<dbReference type="InterPro" id="IPR007241">
    <property type="entry name" value="Autophagy-rel_prot_9"/>
</dbReference>
<feature type="non-terminal residue" evidence="12">
    <location>
        <position position="758"/>
    </location>
</feature>
<dbReference type="GO" id="GO:0034045">
    <property type="term" value="C:phagophore assembly site membrane"/>
    <property type="evidence" value="ECO:0007669"/>
    <property type="project" value="UniProtKB-SubCell"/>
</dbReference>
<comment type="similarity">
    <text evidence="2 10">Belongs to the ATG9 family.</text>
</comment>
<feature type="compositionally biased region" description="Basic and acidic residues" evidence="11">
    <location>
        <begin position="129"/>
        <end position="154"/>
    </location>
</feature>
<evidence type="ECO:0000256" key="1">
    <source>
        <dbReference type="ARBA" id="ARBA00004511"/>
    </source>
</evidence>
<evidence type="ECO:0000256" key="3">
    <source>
        <dbReference type="ARBA" id="ARBA00018074"/>
    </source>
</evidence>
<proteinExistence type="inferred from homology"/>
<evidence type="ECO:0000256" key="8">
    <source>
        <dbReference type="ARBA" id="ARBA00023055"/>
    </source>
</evidence>
<dbReference type="Pfam" id="PF04109">
    <property type="entry name" value="ATG9"/>
    <property type="match status" value="1"/>
</dbReference>
<name>A0AA35SCJ4_GEOBA</name>
<accession>A0AA35SCJ4</accession>
<dbReference type="GO" id="GO:0034727">
    <property type="term" value="P:piecemeal microautophagy of the nucleus"/>
    <property type="evidence" value="ECO:0007669"/>
    <property type="project" value="TreeGrafter"/>
</dbReference>
<keyword evidence="9 10" id="KW-0472">Membrane</keyword>
<feature type="transmembrane region" description="Helical" evidence="10">
    <location>
        <begin position="326"/>
        <end position="348"/>
    </location>
</feature>
<comment type="caution">
    <text evidence="10">Lacks conserved residue(s) required for the propagation of feature annotation.</text>
</comment>